<evidence type="ECO:0000313" key="1">
    <source>
        <dbReference type="EMBL" id="APT93011.1"/>
    </source>
</evidence>
<dbReference type="Proteomes" id="UP000185491">
    <property type="component" value="Chromosome"/>
</dbReference>
<sequence>MREPVEGVKRFDASEFLDSKETMRAYLWAALEDEAIEGDELALFFRDVKKAMGKSTAAVDTESTDRAVLHELGLSLQKF</sequence>
<gene>
    <name evidence="1" type="ORF">CPHO_09075</name>
</gene>
<dbReference type="AlphaFoldDB" id="A0A1L7D4P5"/>
<organism evidence="1 2">
    <name type="scientific">Corynebacterium phocae</name>
    <dbReference type="NCBI Taxonomy" id="161895"/>
    <lineage>
        <taxon>Bacteria</taxon>
        <taxon>Bacillati</taxon>
        <taxon>Actinomycetota</taxon>
        <taxon>Actinomycetes</taxon>
        <taxon>Mycobacteriales</taxon>
        <taxon>Corynebacteriaceae</taxon>
        <taxon>Corynebacterium</taxon>
    </lineage>
</organism>
<protein>
    <submittedName>
        <fullName evidence="1">Uncharacterized protein</fullName>
    </submittedName>
</protein>
<keyword evidence="2" id="KW-1185">Reference proteome</keyword>
<proteinExistence type="predicted"/>
<evidence type="ECO:0000313" key="2">
    <source>
        <dbReference type="Proteomes" id="UP000185491"/>
    </source>
</evidence>
<name>A0A1L7D4P5_9CORY</name>
<dbReference type="EMBL" id="CP009249">
    <property type="protein sequence ID" value="APT93011.1"/>
    <property type="molecule type" value="Genomic_DNA"/>
</dbReference>
<reference evidence="1 2" key="1">
    <citation type="submission" date="2014-08" db="EMBL/GenBank/DDBJ databases">
        <title>Complete genome sequence of Corynebacterium phocae M408/89/1(T)(=DSM 44612(T)), isolated from the common seal (Phoca vitulina).</title>
        <authorList>
            <person name="Ruckert C."/>
            <person name="Albersmeier A."/>
            <person name="Winkler A."/>
            <person name="Kalinowski J."/>
        </authorList>
    </citation>
    <scope>NUCLEOTIDE SEQUENCE [LARGE SCALE GENOMIC DNA]</scope>
    <source>
        <strain evidence="1 2">M408/89/1</strain>
    </source>
</reference>
<accession>A0A1L7D4P5</accession>
<dbReference type="KEGG" id="cpho:CPHO_09075"/>